<evidence type="ECO:0000256" key="1">
    <source>
        <dbReference type="ARBA" id="ARBA00010062"/>
    </source>
</evidence>
<dbReference type="PROSITE" id="PS51257">
    <property type="entry name" value="PROKAR_LIPOPROTEIN"/>
    <property type="match status" value="1"/>
</dbReference>
<name>A0ABP8RV88_9PSEU</name>
<dbReference type="InterPro" id="IPR028081">
    <property type="entry name" value="Leu-bd"/>
</dbReference>
<evidence type="ECO:0000256" key="4">
    <source>
        <dbReference type="ARBA" id="ARBA00022970"/>
    </source>
</evidence>
<feature type="domain" description="Leucine-binding protein" evidence="6">
    <location>
        <begin position="35"/>
        <end position="368"/>
    </location>
</feature>
<evidence type="ECO:0000256" key="3">
    <source>
        <dbReference type="ARBA" id="ARBA00022729"/>
    </source>
</evidence>
<dbReference type="InterPro" id="IPR051010">
    <property type="entry name" value="BCAA_transport"/>
</dbReference>
<dbReference type="InterPro" id="IPR000709">
    <property type="entry name" value="Leu_Ile_Val-bd"/>
</dbReference>
<comment type="caution">
    <text evidence="7">The sequence shown here is derived from an EMBL/GenBank/DDBJ whole genome shotgun (WGS) entry which is preliminary data.</text>
</comment>
<keyword evidence="4" id="KW-0029">Amino-acid transport</keyword>
<evidence type="ECO:0000313" key="7">
    <source>
        <dbReference type="EMBL" id="GAA4550777.1"/>
    </source>
</evidence>
<dbReference type="Proteomes" id="UP001501598">
    <property type="component" value="Unassembled WGS sequence"/>
</dbReference>
<feature type="signal peptide" evidence="5">
    <location>
        <begin position="1"/>
        <end position="19"/>
    </location>
</feature>
<keyword evidence="3 5" id="KW-0732">Signal</keyword>
<proteinExistence type="inferred from homology"/>
<gene>
    <name evidence="7" type="ORF">GCM10023175_41480</name>
</gene>
<evidence type="ECO:0000256" key="2">
    <source>
        <dbReference type="ARBA" id="ARBA00022448"/>
    </source>
</evidence>
<keyword evidence="8" id="KW-1185">Reference proteome</keyword>
<comment type="similarity">
    <text evidence="1">Belongs to the leucine-binding protein family.</text>
</comment>
<keyword evidence="2" id="KW-0813">Transport</keyword>
<evidence type="ECO:0000259" key="6">
    <source>
        <dbReference type="Pfam" id="PF13458"/>
    </source>
</evidence>
<dbReference type="Pfam" id="PF13458">
    <property type="entry name" value="Peripla_BP_6"/>
    <property type="match status" value="1"/>
</dbReference>
<sequence>MRTTRAVLALALAAGLATAACGTGGGSSAPGGAQTVDITYIADLSGPAAVYGKPYVDGAKFQVDQINKAGGVHGRQLTIDVVDSGTDQKQAVAAMTAAARGDADVVMYAPIGSLALPMAPIAQQSKVPFIVGQAASKGITEAGDHVYRITTNDIHYWEPLIARMRDQNGVKSMAIVYASDNTSTTEVAQQLPDIAAKLGITVTDSVPVKSNDVDYATPAAKVLAGDPDGVVMMAVGPGNASMITTLRQRGFDGVFFGGASLAGGALVPAAAEAHDTYLATPFVASDQLPWASGVDFTKEYTAATGSAPDNFSAGGHDQVEFVHQALESLGDTPSDRNALNGALATVASKGFAGATGDPVTFADRNALTPGVVAMWDGTKLVLAPGQTTGLMAPGTS</sequence>
<dbReference type="PANTHER" id="PTHR30483">
    <property type="entry name" value="LEUCINE-SPECIFIC-BINDING PROTEIN"/>
    <property type="match status" value="1"/>
</dbReference>
<evidence type="ECO:0000256" key="5">
    <source>
        <dbReference type="SAM" id="SignalP"/>
    </source>
</evidence>
<dbReference type="SUPFAM" id="SSF53822">
    <property type="entry name" value="Periplasmic binding protein-like I"/>
    <property type="match status" value="1"/>
</dbReference>
<protein>
    <submittedName>
        <fullName evidence="7">ABC transporter substrate-binding protein</fullName>
    </submittedName>
</protein>
<dbReference type="EMBL" id="BAABGT010000061">
    <property type="protein sequence ID" value="GAA4550777.1"/>
    <property type="molecule type" value="Genomic_DNA"/>
</dbReference>
<evidence type="ECO:0000313" key="8">
    <source>
        <dbReference type="Proteomes" id="UP001501598"/>
    </source>
</evidence>
<dbReference type="InterPro" id="IPR028082">
    <property type="entry name" value="Peripla_BP_I"/>
</dbReference>
<accession>A0ABP8RV88</accession>
<reference evidence="8" key="1">
    <citation type="journal article" date="2019" name="Int. J. Syst. Evol. Microbiol.">
        <title>The Global Catalogue of Microorganisms (GCM) 10K type strain sequencing project: providing services to taxonomists for standard genome sequencing and annotation.</title>
        <authorList>
            <consortium name="The Broad Institute Genomics Platform"/>
            <consortium name="The Broad Institute Genome Sequencing Center for Infectious Disease"/>
            <person name="Wu L."/>
            <person name="Ma J."/>
        </authorList>
    </citation>
    <scope>NUCLEOTIDE SEQUENCE [LARGE SCALE GENOMIC DNA]</scope>
    <source>
        <strain evidence="8">JCM 17906</strain>
    </source>
</reference>
<dbReference type="PANTHER" id="PTHR30483:SF6">
    <property type="entry name" value="PERIPLASMIC BINDING PROTEIN OF ABC TRANSPORTER FOR NATURAL AMINO ACIDS"/>
    <property type="match status" value="1"/>
</dbReference>
<organism evidence="7 8">
    <name type="scientific">Pseudonocardia xishanensis</name>
    <dbReference type="NCBI Taxonomy" id="630995"/>
    <lineage>
        <taxon>Bacteria</taxon>
        <taxon>Bacillati</taxon>
        <taxon>Actinomycetota</taxon>
        <taxon>Actinomycetes</taxon>
        <taxon>Pseudonocardiales</taxon>
        <taxon>Pseudonocardiaceae</taxon>
        <taxon>Pseudonocardia</taxon>
    </lineage>
</organism>
<dbReference type="PRINTS" id="PR00337">
    <property type="entry name" value="LEUILEVALBP"/>
</dbReference>
<dbReference type="RefSeq" id="WP_345420991.1">
    <property type="nucleotide sequence ID" value="NZ_BAABGT010000061.1"/>
</dbReference>
<dbReference type="Gene3D" id="3.40.50.2300">
    <property type="match status" value="2"/>
</dbReference>
<feature type="chain" id="PRO_5045437752" evidence="5">
    <location>
        <begin position="20"/>
        <end position="396"/>
    </location>
</feature>